<reference evidence="1 2" key="1">
    <citation type="journal article" date="2015" name="Nature">
        <title>rRNA introns, odd ribosomes, and small enigmatic genomes across a large radiation of phyla.</title>
        <authorList>
            <person name="Brown C.T."/>
            <person name="Hug L.A."/>
            <person name="Thomas B.C."/>
            <person name="Sharon I."/>
            <person name="Castelle C.J."/>
            <person name="Singh A."/>
            <person name="Wilkins M.J."/>
            <person name="Williams K.H."/>
            <person name="Banfield J.F."/>
        </authorList>
    </citation>
    <scope>NUCLEOTIDE SEQUENCE [LARGE SCALE GENOMIC DNA]</scope>
</reference>
<protein>
    <submittedName>
        <fullName evidence="1">Uncharacterized protein</fullName>
    </submittedName>
</protein>
<evidence type="ECO:0000313" key="2">
    <source>
        <dbReference type="Proteomes" id="UP000033935"/>
    </source>
</evidence>
<proteinExistence type="predicted"/>
<dbReference type="EMBL" id="LBWG01000013">
    <property type="protein sequence ID" value="KKR04060.1"/>
    <property type="molecule type" value="Genomic_DNA"/>
</dbReference>
<comment type="caution">
    <text evidence="1">The sequence shown here is derived from an EMBL/GenBank/DDBJ whole genome shotgun (WGS) entry which is preliminary data.</text>
</comment>
<name>A0A0G0Q0X9_9BACT</name>
<gene>
    <name evidence="1" type="ORF">UT30_C0013G0021</name>
</gene>
<organism evidence="1 2">
    <name type="scientific">Candidatus Uhrbacteria bacterium GW2011_GWF2_39_13</name>
    <dbReference type="NCBI Taxonomy" id="1618995"/>
    <lineage>
        <taxon>Bacteria</taxon>
        <taxon>Candidatus Uhriibacteriota</taxon>
    </lineage>
</organism>
<accession>A0A0G0Q0X9</accession>
<dbReference type="Proteomes" id="UP000033935">
    <property type="component" value="Unassembled WGS sequence"/>
</dbReference>
<sequence>MLSISTHEFKIPMNPEIEHAAEQQAEIELLRNKIEALDPSDEEAFLKMIEVIKRRSVMLDLMREYRLAKHNGQLEEHHTWILVYLEKMKEDVNVNLEIALVIDRQIQKRTEAAEQILKEFKKPNPTV</sequence>
<evidence type="ECO:0000313" key="1">
    <source>
        <dbReference type="EMBL" id="KKR04060.1"/>
    </source>
</evidence>
<dbReference type="AlphaFoldDB" id="A0A0G0Q0X9"/>